<protein>
    <submittedName>
        <fullName evidence="1">Uncharacterized protein</fullName>
    </submittedName>
</protein>
<accession>A0A314Y064</accession>
<dbReference type="OrthoDB" id="10309021at2759"/>
<reference evidence="1 2" key="1">
    <citation type="submission" date="2018-02" db="EMBL/GenBank/DDBJ databases">
        <title>Draft genome of wild Prunus yedoensis var. nudiflora.</title>
        <authorList>
            <person name="Baek S."/>
            <person name="Kim J.-H."/>
            <person name="Choi K."/>
            <person name="Kim G.-B."/>
            <person name="Cho A."/>
            <person name="Jang H."/>
            <person name="Shin C.-H."/>
            <person name="Yu H.-J."/>
            <person name="Mun J.-H."/>
        </authorList>
    </citation>
    <scope>NUCLEOTIDE SEQUENCE [LARGE SCALE GENOMIC DNA]</scope>
    <source>
        <strain evidence="2">cv. Jeju island</strain>
        <tissue evidence="1">Leaf</tissue>
    </source>
</reference>
<evidence type="ECO:0000313" key="1">
    <source>
        <dbReference type="EMBL" id="PQP98676.1"/>
    </source>
</evidence>
<name>A0A314Y064_PRUYE</name>
<organism evidence="1 2">
    <name type="scientific">Prunus yedoensis var. nudiflora</name>
    <dbReference type="NCBI Taxonomy" id="2094558"/>
    <lineage>
        <taxon>Eukaryota</taxon>
        <taxon>Viridiplantae</taxon>
        <taxon>Streptophyta</taxon>
        <taxon>Embryophyta</taxon>
        <taxon>Tracheophyta</taxon>
        <taxon>Spermatophyta</taxon>
        <taxon>Magnoliopsida</taxon>
        <taxon>eudicotyledons</taxon>
        <taxon>Gunneridae</taxon>
        <taxon>Pentapetalae</taxon>
        <taxon>rosids</taxon>
        <taxon>fabids</taxon>
        <taxon>Rosales</taxon>
        <taxon>Rosaceae</taxon>
        <taxon>Amygdaloideae</taxon>
        <taxon>Amygdaleae</taxon>
        <taxon>Prunus</taxon>
    </lineage>
</organism>
<sequence>MSFISSNSNDYPFFVTTVVAPMPNRPISEPHHHRPKHHVKFSNEFEERVVEETPRTRRAYVAQYQHTPVRQNYVVQEAEDVDDEADEFIKFEHKKFLMSQQSSLRDY</sequence>
<dbReference type="Proteomes" id="UP000250321">
    <property type="component" value="Unassembled WGS sequence"/>
</dbReference>
<gene>
    <name evidence="1" type="ORF">Pyn_14087</name>
</gene>
<keyword evidence="2" id="KW-1185">Reference proteome</keyword>
<dbReference type="AlphaFoldDB" id="A0A314Y064"/>
<proteinExistence type="predicted"/>
<comment type="caution">
    <text evidence="1">The sequence shown here is derived from an EMBL/GenBank/DDBJ whole genome shotgun (WGS) entry which is preliminary data.</text>
</comment>
<evidence type="ECO:0000313" key="2">
    <source>
        <dbReference type="Proteomes" id="UP000250321"/>
    </source>
</evidence>
<dbReference type="EMBL" id="PJQY01001874">
    <property type="protein sequence ID" value="PQP98676.1"/>
    <property type="molecule type" value="Genomic_DNA"/>
</dbReference>